<name>A0A2I2GAU1_9EURO</name>
<gene>
    <name evidence="1" type="ORF">P170DRAFT_134454</name>
</gene>
<dbReference type="RefSeq" id="XP_024705290.1">
    <property type="nucleotide sequence ID" value="XM_024842435.1"/>
</dbReference>
<dbReference type="GeneID" id="36550131"/>
<dbReference type="VEuPathDB" id="FungiDB:P170DRAFT_134454"/>
<organism evidence="1 2">
    <name type="scientific">Aspergillus steynii IBT 23096</name>
    <dbReference type="NCBI Taxonomy" id="1392250"/>
    <lineage>
        <taxon>Eukaryota</taxon>
        <taxon>Fungi</taxon>
        <taxon>Dikarya</taxon>
        <taxon>Ascomycota</taxon>
        <taxon>Pezizomycotina</taxon>
        <taxon>Eurotiomycetes</taxon>
        <taxon>Eurotiomycetidae</taxon>
        <taxon>Eurotiales</taxon>
        <taxon>Aspergillaceae</taxon>
        <taxon>Aspergillus</taxon>
        <taxon>Aspergillus subgen. Circumdati</taxon>
    </lineage>
</organism>
<comment type="caution">
    <text evidence="1">The sequence shown here is derived from an EMBL/GenBank/DDBJ whole genome shotgun (WGS) entry which is preliminary data.</text>
</comment>
<keyword evidence="2" id="KW-1185">Reference proteome</keyword>
<dbReference type="AlphaFoldDB" id="A0A2I2GAU1"/>
<protein>
    <submittedName>
        <fullName evidence="1">Uncharacterized protein</fullName>
    </submittedName>
</protein>
<dbReference type="EMBL" id="MSFO01000003">
    <property type="protein sequence ID" value="PLB49988.1"/>
    <property type="molecule type" value="Genomic_DNA"/>
</dbReference>
<proteinExistence type="predicted"/>
<sequence>MTQIAFRSWPSQHGRQRVKGMKPSAVKAEIRFSVHSWGQNGASTIPMTAKLCDPANGLSVPFGPVGFSIFHVNTASCCYGVVSAYRNPTGSVSHVWLGCEAVLCIFGHSLSEMFTQQLYSCVFLSSYGLEERHI</sequence>
<accession>A0A2I2GAU1</accession>
<reference evidence="1 2" key="1">
    <citation type="submission" date="2016-12" db="EMBL/GenBank/DDBJ databases">
        <title>The genomes of Aspergillus section Nigri reveals drivers in fungal speciation.</title>
        <authorList>
            <consortium name="DOE Joint Genome Institute"/>
            <person name="Vesth T.C."/>
            <person name="Nybo J."/>
            <person name="Theobald S."/>
            <person name="Brandl J."/>
            <person name="Frisvad J.C."/>
            <person name="Nielsen K.F."/>
            <person name="Lyhne E.K."/>
            <person name="Kogle M.E."/>
            <person name="Kuo A."/>
            <person name="Riley R."/>
            <person name="Clum A."/>
            <person name="Nolan M."/>
            <person name="Lipzen A."/>
            <person name="Salamov A."/>
            <person name="Henrissat B."/>
            <person name="Wiebenga A."/>
            <person name="De Vries R.P."/>
            <person name="Grigoriev I.V."/>
            <person name="Mortensen U.H."/>
            <person name="Andersen M.R."/>
            <person name="Baker S.E."/>
        </authorList>
    </citation>
    <scope>NUCLEOTIDE SEQUENCE [LARGE SCALE GENOMIC DNA]</scope>
    <source>
        <strain evidence="1 2">IBT 23096</strain>
    </source>
</reference>
<evidence type="ECO:0000313" key="1">
    <source>
        <dbReference type="EMBL" id="PLB49988.1"/>
    </source>
</evidence>
<evidence type="ECO:0000313" key="2">
    <source>
        <dbReference type="Proteomes" id="UP000234275"/>
    </source>
</evidence>
<dbReference type="Proteomes" id="UP000234275">
    <property type="component" value="Unassembled WGS sequence"/>
</dbReference>